<evidence type="ECO:0000256" key="1">
    <source>
        <dbReference type="ARBA" id="ARBA00001974"/>
    </source>
</evidence>
<dbReference type="PROSITE" id="PS51387">
    <property type="entry name" value="FAD_PCMH"/>
    <property type="match status" value="1"/>
</dbReference>
<dbReference type="InterPro" id="IPR050416">
    <property type="entry name" value="FAD-linked_Oxidoreductase"/>
</dbReference>
<dbReference type="PANTHER" id="PTHR42973:SF39">
    <property type="entry name" value="FAD-BINDING PCMH-TYPE DOMAIN-CONTAINING PROTEIN"/>
    <property type="match status" value="1"/>
</dbReference>
<keyword evidence="4" id="KW-0274">FAD</keyword>
<dbReference type="Gene3D" id="3.40.462.20">
    <property type="match status" value="1"/>
</dbReference>
<dbReference type="InterPro" id="IPR016166">
    <property type="entry name" value="FAD-bd_PCMH"/>
</dbReference>
<keyword evidence="9" id="KW-1185">Reference proteome</keyword>
<comment type="cofactor">
    <cofactor evidence="1">
        <name>FAD</name>
        <dbReference type="ChEBI" id="CHEBI:57692"/>
    </cofactor>
</comment>
<keyword evidence="5" id="KW-0560">Oxidoreductase</keyword>
<evidence type="ECO:0000256" key="4">
    <source>
        <dbReference type="ARBA" id="ARBA00022827"/>
    </source>
</evidence>
<dbReference type="GO" id="GO:0016491">
    <property type="term" value="F:oxidoreductase activity"/>
    <property type="evidence" value="ECO:0007669"/>
    <property type="project" value="UniProtKB-KW"/>
</dbReference>
<dbReference type="Gene3D" id="3.30.465.10">
    <property type="match status" value="1"/>
</dbReference>
<protein>
    <recommendedName>
        <fullName evidence="7">FAD-binding PCMH-type domain-containing protein</fullName>
    </recommendedName>
</protein>
<feature type="region of interest" description="Disordered" evidence="6">
    <location>
        <begin position="1"/>
        <end position="25"/>
    </location>
</feature>
<evidence type="ECO:0000313" key="8">
    <source>
        <dbReference type="EMBL" id="MBG6091660.1"/>
    </source>
</evidence>
<keyword evidence="3" id="KW-0285">Flavoprotein</keyword>
<dbReference type="RefSeq" id="WP_197013948.1">
    <property type="nucleotide sequence ID" value="NZ_BAABES010000002.1"/>
</dbReference>
<dbReference type="GO" id="GO:0071949">
    <property type="term" value="F:FAD binding"/>
    <property type="evidence" value="ECO:0007669"/>
    <property type="project" value="InterPro"/>
</dbReference>
<dbReference type="InterPro" id="IPR016167">
    <property type="entry name" value="FAD-bd_PCMH_sub1"/>
</dbReference>
<dbReference type="PANTHER" id="PTHR42973">
    <property type="entry name" value="BINDING OXIDOREDUCTASE, PUTATIVE (AFU_ORTHOLOGUE AFUA_1G17690)-RELATED"/>
    <property type="match status" value="1"/>
</dbReference>
<dbReference type="Pfam" id="PF01565">
    <property type="entry name" value="FAD_binding_4"/>
    <property type="match status" value="1"/>
</dbReference>
<dbReference type="InterPro" id="IPR036318">
    <property type="entry name" value="FAD-bd_PCMH-like_sf"/>
</dbReference>
<evidence type="ECO:0000313" key="9">
    <source>
        <dbReference type="Proteomes" id="UP000614047"/>
    </source>
</evidence>
<dbReference type="InterPro" id="IPR006094">
    <property type="entry name" value="Oxid_FAD_bind_N"/>
</dbReference>
<dbReference type="PROSITE" id="PS00862">
    <property type="entry name" value="OX2_COVAL_FAD"/>
    <property type="match status" value="1"/>
</dbReference>
<dbReference type="Gene3D" id="3.30.43.10">
    <property type="entry name" value="Uridine Diphospho-n-acetylenolpyruvylglucosamine Reductase, domain 2"/>
    <property type="match status" value="1"/>
</dbReference>
<dbReference type="InterPro" id="IPR016169">
    <property type="entry name" value="FAD-bd_PCMH_sub2"/>
</dbReference>
<evidence type="ECO:0000256" key="2">
    <source>
        <dbReference type="ARBA" id="ARBA00005466"/>
    </source>
</evidence>
<dbReference type="Proteomes" id="UP000614047">
    <property type="component" value="Unassembled WGS sequence"/>
</dbReference>
<feature type="domain" description="FAD-binding PCMH-type" evidence="7">
    <location>
        <begin position="40"/>
        <end position="208"/>
    </location>
</feature>
<evidence type="ECO:0000259" key="7">
    <source>
        <dbReference type="PROSITE" id="PS51387"/>
    </source>
</evidence>
<dbReference type="InterPro" id="IPR006093">
    <property type="entry name" value="Oxy_OxRdtase_FAD_BS"/>
</dbReference>
<reference evidence="8" key="1">
    <citation type="submission" date="2020-11" db="EMBL/GenBank/DDBJ databases">
        <title>Sequencing the genomes of 1000 actinobacteria strains.</title>
        <authorList>
            <person name="Klenk H.-P."/>
        </authorList>
    </citation>
    <scope>NUCLEOTIDE SEQUENCE</scope>
    <source>
        <strain evidence="8">DSM 43175</strain>
    </source>
</reference>
<name>A0A931DKG2_9ACTN</name>
<gene>
    <name evidence="8" type="ORF">IW256_005773</name>
</gene>
<evidence type="ECO:0000256" key="5">
    <source>
        <dbReference type="ARBA" id="ARBA00023002"/>
    </source>
</evidence>
<evidence type="ECO:0000256" key="6">
    <source>
        <dbReference type="SAM" id="MobiDB-lite"/>
    </source>
</evidence>
<dbReference type="SUPFAM" id="SSF56176">
    <property type="entry name" value="FAD-binding/transporter-associated domain-like"/>
    <property type="match status" value="1"/>
</dbReference>
<accession>A0A931DKG2</accession>
<evidence type="ECO:0000256" key="3">
    <source>
        <dbReference type="ARBA" id="ARBA00022630"/>
    </source>
</evidence>
<sequence length="459" mass="48785">MVETTKEPAGTHGRPAGIHGPMYTPGADGYDGERIGFQLLDPHRPALIVGAASADDVRAAVEYAAARRAPVAVQASGHGLAAPTDGLLISTRRMNGVRVDPRARTAWIEAGATWARVIEEAAPHGLAPLSGSFPGVGAISYTLGGGVGLLARRHGFAADHVRRFELVTMDGRPRQVTADRDPDLFWALRGGGGGFGVVTGMEIGLVPVARIYGGALSFDAGRVPDVLDAWRRWTATVPEEMTSAVSMLPYPDLPVLPEPLRGRHVAQIQISYAGPAEEGRSLVEPLRALGPCLRDTLRELPYTESGTVFDEPDQPHGYRSDNRLLRDLDPAALAGLTKAAGPAAPVMCVVGLRHLGGALARPPRTPGAVGHRDAAYSLTVLSPAEPGEEETVRAVHRDALAPFAGQALGRSLNFSYGPLDPDQVRSAFEPGDFRRLTELRARYDPYGLLRANHTIPLAT</sequence>
<dbReference type="AlphaFoldDB" id="A0A931DKG2"/>
<comment type="similarity">
    <text evidence="2">Belongs to the oxygen-dependent FAD-linked oxidoreductase family.</text>
</comment>
<proteinExistence type="inferred from homology"/>
<dbReference type="EMBL" id="JADOUA010000001">
    <property type="protein sequence ID" value="MBG6091660.1"/>
    <property type="molecule type" value="Genomic_DNA"/>
</dbReference>
<comment type="caution">
    <text evidence="8">The sequence shown here is derived from an EMBL/GenBank/DDBJ whole genome shotgun (WGS) entry which is preliminary data.</text>
</comment>
<organism evidence="8 9">
    <name type="scientific">Actinomadura viridis</name>
    <dbReference type="NCBI Taxonomy" id="58110"/>
    <lineage>
        <taxon>Bacteria</taxon>
        <taxon>Bacillati</taxon>
        <taxon>Actinomycetota</taxon>
        <taxon>Actinomycetes</taxon>
        <taxon>Streptosporangiales</taxon>
        <taxon>Thermomonosporaceae</taxon>
        <taxon>Actinomadura</taxon>
    </lineage>
</organism>